<name>A0A951U7Q5_9CYAN</name>
<dbReference type="Proteomes" id="UP000753908">
    <property type="component" value="Unassembled WGS sequence"/>
</dbReference>
<reference evidence="3" key="1">
    <citation type="submission" date="2021-05" db="EMBL/GenBank/DDBJ databases">
        <authorList>
            <person name="Pietrasiak N."/>
            <person name="Ward R."/>
            <person name="Stajich J.E."/>
            <person name="Kurbessoian T."/>
        </authorList>
    </citation>
    <scope>NUCLEOTIDE SEQUENCE</scope>
    <source>
        <strain evidence="3">CPER-KK1</strain>
    </source>
</reference>
<reference evidence="3" key="2">
    <citation type="journal article" date="2022" name="Microbiol. Resour. Announc.">
        <title>Metagenome Sequencing to Explore Phylogenomics of Terrestrial Cyanobacteria.</title>
        <authorList>
            <person name="Ward R.D."/>
            <person name="Stajich J.E."/>
            <person name="Johansen J.R."/>
            <person name="Huntemann M."/>
            <person name="Clum A."/>
            <person name="Foster B."/>
            <person name="Foster B."/>
            <person name="Roux S."/>
            <person name="Palaniappan K."/>
            <person name="Varghese N."/>
            <person name="Mukherjee S."/>
            <person name="Reddy T.B.K."/>
            <person name="Daum C."/>
            <person name="Copeland A."/>
            <person name="Chen I.A."/>
            <person name="Ivanova N.N."/>
            <person name="Kyrpides N.C."/>
            <person name="Shapiro N."/>
            <person name="Eloe-Fadrosh E.A."/>
            <person name="Pietrasiak N."/>
        </authorList>
    </citation>
    <scope>NUCLEOTIDE SEQUENCE</scope>
    <source>
        <strain evidence="3">CPER-KK1</strain>
    </source>
</reference>
<dbReference type="InterPro" id="IPR001296">
    <property type="entry name" value="Glyco_trans_1"/>
</dbReference>
<comment type="caution">
    <text evidence="3">The sequence shown here is derived from an EMBL/GenBank/DDBJ whole genome shotgun (WGS) entry which is preliminary data.</text>
</comment>
<keyword evidence="3" id="KW-0328">Glycosyltransferase</keyword>
<dbReference type="Pfam" id="PF00534">
    <property type="entry name" value="Glycos_transf_1"/>
    <property type="match status" value="1"/>
</dbReference>
<dbReference type="EC" id="2.4.-.-" evidence="3"/>
<evidence type="ECO:0000313" key="4">
    <source>
        <dbReference type="Proteomes" id="UP000753908"/>
    </source>
</evidence>
<evidence type="ECO:0000259" key="2">
    <source>
        <dbReference type="Pfam" id="PF13439"/>
    </source>
</evidence>
<evidence type="ECO:0000313" key="3">
    <source>
        <dbReference type="EMBL" id="MBW4543448.1"/>
    </source>
</evidence>
<proteinExistence type="predicted"/>
<evidence type="ECO:0000259" key="1">
    <source>
        <dbReference type="Pfam" id="PF00534"/>
    </source>
</evidence>
<dbReference type="PANTHER" id="PTHR12526:SF636">
    <property type="entry name" value="BLL3647 PROTEIN"/>
    <property type="match status" value="1"/>
</dbReference>
<keyword evidence="3" id="KW-0808">Transferase</keyword>
<organism evidence="3 4">
    <name type="scientific">Symplocastrum torsivum CPER-KK1</name>
    <dbReference type="NCBI Taxonomy" id="450513"/>
    <lineage>
        <taxon>Bacteria</taxon>
        <taxon>Bacillati</taxon>
        <taxon>Cyanobacteriota</taxon>
        <taxon>Cyanophyceae</taxon>
        <taxon>Oscillatoriophycideae</taxon>
        <taxon>Oscillatoriales</taxon>
        <taxon>Microcoleaceae</taxon>
        <taxon>Symplocastrum</taxon>
    </lineage>
</organism>
<gene>
    <name evidence="3" type="ORF">KME25_03210</name>
</gene>
<feature type="domain" description="Glycosyltransferase subfamily 4-like N-terminal" evidence="2">
    <location>
        <begin position="20"/>
        <end position="173"/>
    </location>
</feature>
<sequence>MKRLLFITTIPSTLYFLAPIARHFRAKGWRVDAMAKGISTSTETCLDAFERRWDVEWSRNPLDLRNFLSAPQQVLQVCTEQEYDLVHVSTPVAAFISRYALKDWRKKGKQKVIYTAHGFHFYSGGALLKNAIFLGLEWLAGHWTDYLVVINHEDEQAAKRYSIVRPEQVRYMPGIGVDAQYYNPSAVSEMEVEKLRQDLGLTPEIPLFLSLSEFIPRKRNEDILRAFARLAHSEAHLAFAGEGPLLEEMQHLASKLGIQHQVHFLGFRQDVPVLIRASVATLLSSSQEGLPRSVMESMSLEIPVIGTEIRGTRDLLEGGYGILVKVGDVEGLTQAMAWVLDHPKEAQATGRRGRERITHYELQLILKLHETLYAEALDAEDRVVSYA</sequence>
<feature type="domain" description="Glycosyl transferase family 1" evidence="1">
    <location>
        <begin position="193"/>
        <end position="356"/>
    </location>
</feature>
<accession>A0A951U7Q5</accession>
<dbReference type="InterPro" id="IPR028098">
    <property type="entry name" value="Glyco_trans_4-like_N"/>
</dbReference>
<dbReference type="SUPFAM" id="SSF53756">
    <property type="entry name" value="UDP-Glycosyltransferase/glycogen phosphorylase"/>
    <property type="match status" value="1"/>
</dbReference>
<dbReference type="Gene3D" id="3.40.50.2000">
    <property type="entry name" value="Glycogen Phosphorylase B"/>
    <property type="match status" value="2"/>
</dbReference>
<dbReference type="GO" id="GO:0016757">
    <property type="term" value="F:glycosyltransferase activity"/>
    <property type="evidence" value="ECO:0007669"/>
    <property type="project" value="UniProtKB-KW"/>
</dbReference>
<dbReference type="AlphaFoldDB" id="A0A951U7Q5"/>
<dbReference type="EMBL" id="JAHHIF010000003">
    <property type="protein sequence ID" value="MBW4543448.1"/>
    <property type="molecule type" value="Genomic_DNA"/>
</dbReference>
<dbReference type="PANTHER" id="PTHR12526">
    <property type="entry name" value="GLYCOSYLTRANSFERASE"/>
    <property type="match status" value="1"/>
</dbReference>
<protein>
    <submittedName>
        <fullName evidence="3">Glycosyltransferase</fullName>
        <ecNumber evidence="3">2.4.-.-</ecNumber>
    </submittedName>
</protein>
<dbReference type="Pfam" id="PF13439">
    <property type="entry name" value="Glyco_transf_4"/>
    <property type="match status" value="1"/>
</dbReference>